<keyword evidence="1" id="KW-1133">Transmembrane helix</keyword>
<feature type="transmembrane region" description="Helical" evidence="1">
    <location>
        <begin position="197"/>
        <end position="217"/>
    </location>
</feature>
<dbReference type="Pfam" id="PF01569">
    <property type="entry name" value="PAP2"/>
    <property type="match status" value="1"/>
</dbReference>
<keyword evidence="1" id="KW-0812">Transmembrane</keyword>
<dbReference type="Proteomes" id="UP000431684">
    <property type="component" value="Unassembled WGS sequence"/>
</dbReference>
<dbReference type="SMART" id="SM00014">
    <property type="entry name" value="acidPPc"/>
    <property type="match status" value="1"/>
</dbReference>
<dbReference type="InterPro" id="IPR036938">
    <property type="entry name" value="PAP2/HPO_sf"/>
</dbReference>
<feature type="transmembrane region" description="Helical" evidence="1">
    <location>
        <begin position="98"/>
        <end position="117"/>
    </location>
</feature>
<proteinExistence type="predicted"/>
<sequence length="254" mass="28164">MSRIAYSKLRQKLRRTLPPDWLPKLLRFLQARLTPGGELGLHLTAGMVLLVAAVSVFQEIAEAVGENDDIARFDVHVAQWFNTHAFEPLTTIMMGFTHAHGIVGMSIASSLLALWFWRRKAPYWLLATVIAVPGGMLLNVLLKLTYARPRPAFEEPLLTLGTYSFPSGHTAAATLFYGFIACYIVTTSPSWRRRLAVMVFAAVMVALVAFSRVYLGAHYVSDVLAAMAESAGWLAVCITAVSTLRRRRAARKDQ</sequence>
<dbReference type="CDD" id="cd03392">
    <property type="entry name" value="PAP2_like_2"/>
    <property type="match status" value="1"/>
</dbReference>
<dbReference type="OrthoDB" id="9780918at2"/>
<comment type="caution">
    <text evidence="3">The sequence shown here is derived from an EMBL/GenBank/DDBJ whole genome shotgun (WGS) entry which is preliminary data.</text>
</comment>
<keyword evidence="1" id="KW-0472">Membrane</keyword>
<feature type="transmembrane region" description="Helical" evidence="1">
    <location>
        <begin position="39"/>
        <end position="57"/>
    </location>
</feature>
<feature type="transmembrane region" description="Helical" evidence="1">
    <location>
        <begin position="124"/>
        <end position="146"/>
    </location>
</feature>
<protein>
    <submittedName>
        <fullName evidence="3">Phosphatase PAP2 family protein</fullName>
    </submittedName>
</protein>
<dbReference type="AlphaFoldDB" id="A0A6I3XJJ4"/>
<dbReference type="Gene3D" id="1.20.144.10">
    <property type="entry name" value="Phosphatidic acid phosphatase type 2/haloperoxidase"/>
    <property type="match status" value="2"/>
</dbReference>
<evidence type="ECO:0000313" key="3">
    <source>
        <dbReference type="EMBL" id="MUI11875.1"/>
    </source>
</evidence>
<feature type="domain" description="Phosphatidic acid phosphatase type 2/haloperoxidase" evidence="2">
    <location>
        <begin position="121"/>
        <end position="238"/>
    </location>
</feature>
<name>A0A6I3XJJ4_9BURK</name>
<reference evidence="3 4" key="1">
    <citation type="submission" date="2019-11" db="EMBL/GenBank/DDBJ databases">
        <title>Draft Genome Sequences of Six Type Strains of the Genus Massilia.</title>
        <authorList>
            <person name="Miess H."/>
            <person name="Frediansyah A."/>
            <person name="Goeker M."/>
            <person name="Gross H."/>
        </authorList>
    </citation>
    <scope>NUCLEOTIDE SEQUENCE [LARGE SCALE GENOMIC DNA]</scope>
    <source>
        <strain evidence="3 4">DSM 17513</strain>
    </source>
</reference>
<gene>
    <name evidence="3" type="ORF">GJV26_05155</name>
</gene>
<dbReference type="RefSeq" id="WP_155707888.1">
    <property type="nucleotide sequence ID" value="NZ_BMWU01000038.1"/>
</dbReference>
<evidence type="ECO:0000256" key="1">
    <source>
        <dbReference type="SAM" id="Phobius"/>
    </source>
</evidence>
<feature type="transmembrane region" description="Helical" evidence="1">
    <location>
        <begin position="223"/>
        <end position="244"/>
    </location>
</feature>
<evidence type="ECO:0000313" key="4">
    <source>
        <dbReference type="Proteomes" id="UP000431684"/>
    </source>
</evidence>
<dbReference type="PANTHER" id="PTHR14969:SF13">
    <property type="entry name" value="AT30094P"/>
    <property type="match status" value="1"/>
</dbReference>
<evidence type="ECO:0000259" key="2">
    <source>
        <dbReference type="SMART" id="SM00014"/>
    </source>
</evidence>
<keyword evidence="4" id="KW-1185">Reference proteome</keyword>
<organism evidence="3 4">
    <name type="scientific">Pseudoduganella dura</name>
    <dbReference type="NCBI Taxonomy" id="321982"/>
    <lineage>
        <taxon>Bacteria</taxon>
        <taxon>Pseudomonadati</taxon>
        <taxon>Pseudomonadota</taxon>
        <taxon>Betaproteobacteria</taxon>
        <taxon>Burkholderiales</taxon>
        <taxon>Oxalobacteraceae</taxon>
        <taxon>Telluria group</taxon>
        <taxon>Pseudoduganella</taxon>
    </lineage>
</organism>
<dbReference type="EMBL" id="WNWM01000002">
    <property type="protein sequence ID" value="MUI11875.1"/>
    <property type="molecule type" value="Genomic_DNA"/>
</dbReference>
<dbReference type="InterPro" id="IPR000326">
    <property type="entry name" value="PAP2/HPO"/>
</dbReference>
<dbReference type="PANTHER" id="PTHR14969">
    <property type="entry name" value="SPHINGOSINE-1-PHOSPHATE PHOSPHOHYDROLASE"/>
    <property type="match status" value="1"/>
</dbReference>
<feature type="transmembrane region" description="Helical" evidence="1">
    <location>
        <begin position="166"/>
        <end position="185"/>
    </location>
</feature>
<accession>A0A6I3XJJ4</accession>
<dbReference type="SUPFAM" id="SSF48317">
    <property type="entry name" value="Acid phosphatase/Vanadium-dependent haloperoxidase"/>
    <property type="match status" value="1"/>
</dbReference>